<evidence type="ECO:0000256" key="1">
    <source>
        <dbReference type="SAM" id="MobiDB-lite"/>
    </source>
</evidence>
<feature type="region of interest" description="Disordered" evidence="1">
    <location>
        <begin position="54"/>
        <end position="91"/>
    </location>
</feature>
<feature type="region of interest" description="Disordered" evidence="1">
    <location>
        <begin position="179"/>
        <end position="213"/>
    </location>
</feature>
<organism evidence="2 3">
    <name type="scientific">Chloropicon roscoffensis</name>
    <dbReference type="NCBI Taxonomy" id="1461544"/>
    <lineage>
        <taxon>Eukaryota</taxon>
        <taxon>Viridiplantae</taxon>
        <taxon>Chlorophyta</taxon>
        <taxon>Chloropicophyceae</taxon>
        <taxon>Chloropicales</taxon>
        <taxon>Chloropicaceae</taxon>
        <taxon>Chloropicon</taxon>
    </lineage>
</organism>
<proteinExistence type="predicted"/>
<evidence type="ECO:0000313" key="3">
    <source>
        <dbReference type="Proteomes" id="UP001472866"/>
    </source>
</evidence>
<gene>
    <name evidence="2" type="ORF">HKI87_04g31320</name>
</gene>
<dbReference type="Proteomes" id="UP001472866">
    <property type="component" value="Chromosome 04"/>
</dbReference>
<dbReference type="AlphaFoldDB" id="A0AAX4P5E7"/>
<protein>
    <submittedName>
        <fullName evidence="2">Uncharacterized protein</fullName>
    </submittedName>
</protein>
<accession>A0AAX4P5E7</accession>
<dbReference type="EMBL" id="CP151504">
    <property type="protein sequence ID" value="WZN61597.1"/>
    <property type="molecule type" value="Genomic_DNA"/>
</dbReference>
<keyword evidence="3" id="KW-1185">Reference proteome</keyword>
<feature type="compositionally biased region" description="Acidic residues" evidence="1">
    <location>
        <begin position="54"/>
        <end position="69"/>
    </location>
</feature>
<reference evidence="2 3" key="1">
    <citation type="submission" date="2024-03" db="EMBL/GenBank/DDBJ databases">
        <title>Complete genome sequence of the green alga Chloropicon roscoffensis RCC1871.</title>
        <authorList>
            <person name="Lemieux C."/>
            <person name="Pombert J.-F."/>
            <person name="Otis C."/>
            <person name="Turmel M."/>
        </authorList>
    </citation>
    <scope>NUCLEOTIDE SEQUENCE [LARGE SCALE GENOMIC DNA]</scope>
    <source>
        <strain evidence="2 3">RCC1871</strain>
    </source>
</reference>
<evidence type="ECO:0000313" key="2">
    <source>
        <dbReference type="EMBL" id="WZN61597.1"/>
    </source>
</evidence>
<sequence>MSSSSMKSDPLAAHRKVESLTGEGFLRRELALALRSEKCNRGRRMDLVLGLSEETWEEESVSGDGDAEVAEGPGPGSGEVDDDGLDRSDSVKKVRKVSHALEAAEYLAREKASAAKEEGLVRSVKGTSNRTLGALEEQKSYVVNVEDLQIPTTTAKENTVPTFSSSRVLSAVRLGKSMDASGKASLTKATKGKGKGLDPKPSPGQQSGKHSQFMARYGLQKYANLFKPV</sequence>
<name>A0AAX4P5E7_9CHLO</name>